<evidence type="ECO:0008006" key="3">
    <source>
        <dbReference type="Google" id="ProtNLM"/>
    </source>
</evidence>
<dbReference type="Proteomes" id="UP001140076">
    <property type="component" value="Unassembled WGS sequence"/>
</dbReference>
<protein>
    <recommendedName>
        <fullName evidence="3">Insecticidal crystal toxin domain-containing protein</fullName>
    </recommendedName>
</protein>
<reference evidence="1" key="1">
    <citation type="submission" date="2021-10" db="EMBL/GenBank/DDBJ databases">
        <title>Streptomonospora sp. nov., isolated from mangrove soil.</title>
        <authorList>
            <person name="Chen X."/>
            <person name="Ge X."/>
            <person name="Liu W."/>
        </authorList>
    </citation>
    <scope>NUCLEOTIDE SEQUENCE</scope>
    <source>
        <strain evidence="1">S1-112</strain>
    </source>
</reference>
<evidence type="ECO:0000313" key="2">
    <source>
        <dbReference type="Proteomes" id="UP001140076"/>
    </source>
</evidence>
<dbReference type="SUPFAM" id="SSF56973">
    <property type="entry name" value="Aerolisin/ETX pore-forming domain"/>
    <property type="match status" value="1"/>
</dbReference>
<dbReference type="EMBL" id="JAJAQC010000007">
    <property type="protein sequence ID" value="MDA0563807.1"/>
    <property type="molecule type" value="Genomic_DNA"/>
</dbReference>
<gene>
    <name evidence="1" type="ORF">LG943_05615</name>
</gene>
<organism evidence="1 2">
    <name type="scientific">Streptomonospora mangrovi</name>
    <dbReference type="NCBI Taxonomy" id="2883123"/>
    <lineage>
        <taxon>Bacteria</taxon>
        <taxon>Bacillati</taxon>
        <taxon>Actinomycetota</taxon>
        <taxon>Actinomycetes</taxon>
        <taxon>Streptosporangiales</taxon>
        <taxon>Nocardiopsidaceae</taxon>
        <taxon>Streptomonospora</taxon>
    </lineage>
</organism>
<dbReference type="AlphaFoldDB" id="A0A9X3NI22"/>
<evidence type="ECO:0000313" key="1">
    <source>
        <dbReference type="EMBL" id="MDA0563807.1"/>
    </source>
</evidence>
<sequence>MSYSKECVFGEITLVMSTDEVNPPSDDYYSLSSHAHGHGVSLWVKSTNPATQAVRPIENWRAIKFGTGEWHRAQPPQGYVALCDAPHHETRFLGTPLPKERIACVKETINGKRYVVPGELESVGGWQCVKRPPQIIEKNSTMVAPERAYWAWYKGPFGQEDGERPGEVYVLNLPTLTKTSGTLNRPVIKDPDNIPSEQGAHVDREVTVPCVAVNDRNKSWRWIIANSPTYTLRRRRSYAFVASLDLRNASKDGEISKEVSWGISKTQTQTYRESVGVTIGFEAGVEVEGIGAKVTGSVTQEMGYESSFSNTEMQQQTVKVGGGAAAGKVTAMYAEKHVVYAVRNDPDHTFCSDDDRNVVGFNAGLRYAMCESGKASAKPMWHGLGERAEQAKRDYYDGDVPELIRASDASVEVPRQLTGEPAGADALRG</sequence>
<accession>A0A9X3NI22</accession>
<dbReference type="RefSeq" id="WP_270071093.1">
    <property type="nucleotide sequence ID" value="NZ_JAJAQC010000007.1"/>
</dbReference>
<comment type="caution">
    <text evidence="1">The sequence shown here is derived from an EMBL/GenBank/DDBJ whole genome shotgun (WGS) entry which is preliminary data.</text>
</comment>
<proteinExistence type="predicted"/>
<name>A0A9X3NI22_9ACTN</name>
<keyword evidence="2" id="KW-1185">Reference proteome</keyword>
<dbReference type="Gene3D" id="2.170.15.10">
    <property type="entry name" value="Proaerolysin, chain A, domain 3"/>
    <property type="match status" value="1"/>
</dbReference>